<keyword evidence="4" id="KW-1185">Reference proteome</keyword>
<feature type="transmembrane region" description="Helical" evidence="2">
    <location>
        <begin position="279"/>
        <end position="298"/>
    </location>
</feature>
<keyword evidence="2" id="KW-1133">Transmembrane helix</keyword>
<keyword evidence="2" id="KW-0812">Transmembrane</keyword>
<organism evidence="3 4">
    <name type="scientific">Streptomyces spororaveus</name>
    <dbReference type="NCBI Taxonomy" id="284039"/>
    <lineage>
        <taxon>Bacteria</taxon>
        <taxon>Bacillati</taxon>
        <taxon>Actinomycetota</taxon>
        <taxon>Actinomycetes</taxon>
        <taxon>Kitasatosporales</taxon>
        <taxon>Streptomycetaceae</taxon>
        <taxon>Streptomyces</taxon>
    </lineage>
</organism>
<gene>
    <name evidence="3" type="ORF">Sspor_69500</name>
</gene>
<dbReference type="EMBL" id="BNED01000005">
    <property type="protein sequence ID" value="GHI81389.1"/>
    <property type="molecule type" value="Genomic_DNA"/>
</dbReference>
<feature type="transmembrane region" description="Helical" evidence="2">
    <location>
        <begin position="209"/>
        <end position="228"/>
    </location>
</feature>
<proteinExistence type="predicted"/>
<feature type="compositionally biased region" description="Low complexity" evidence="1">
    <location>
        <begin position="302"/>
        <end position="318"/>
    </location>
</feature>
<evidence type="ECO:0000256" key="1">
    <source>
        <dbReference type="SAM" id="MobiDB-lite"/>
    </source>
</evidence>
<reference evidence="4" key="1">
    <citation type="submission" date="2023-07" db="EMBL/GenBank/DDBJ databases">
        <title>Whole genome shotgun sequence of Streptomyces spororaveus NBRC 15456.</title>
        <authorList>
            <person name="Komaki H."/>
            <person name="Tamura T."/>
        </authorList>
    </citation>
    <scope>NUCLEOTIDE SEQUENCE [LARGE SCALE GENOMIC DNA]</scope>
    <source>
        <strain evidence="4">NBRC 15456</strain>
    </source>
</reference>
<comment type="caution">
    <text evidence="3">The sequence shown here is derived from an EMBL/GenBank/DDBJ whole genome shotgun (WGS) entry which is preliminary data.</text>
</comment>
<feature type="transmembrane region" description="Helical" evidence="2">
    <location>
        <begin position="112"/>
        <end position="134"/>
    </location>
</feature>
<accession>A0ABQ3TLV4</accession>
<evidence type="ECO:0000256" key="2">
    <source>
        <dbReference type="SAM" id="Phobius"/>
    </source>
</evidence>
<name>A0ABQ3TLV4_9ACTN</name>
<feature type="transmembrane region" description="Helical" evidence="2">
    <location>
        <begin position="12"/>
        <end position="30"/>
    </location>
</feature>
<feature type="region of interest" description="Disordered" evidence="1">
    <location>
        <begin position="302"/>
        <end position="328"/>
    </location>
</feature>
<protein>
    <submittedName>
        <fullName evidence="3">Uncharacterized protein</fullName>
    </submittedName>
</protein>
<sequence>MPVRGLHKPLTYLVAAMAVTAVVSLVGLVVDDRVLAGEPIWLKPLKFAVSLGVYGATLAWLHSLLSRGRRVSWWAGTAIAAGSSSEMALIVTQVVRGKRSHFNQETPLDAGVYAVMGVIVAVLWLATVVIAVLLYRQPLPDRATAWAIRLGAAISVVGLALGFLMSMPTADQLADGASGIVGAHSVGVPDGGRNLPVTGWSAEGGDLRIAHFIGMHALQVLPLLALALSRRASGAGRPADGTVRLRVVIVAAAGYAGLVALAAWQALRGQPLTQPDGPTLGAAGGLVLAWLTATLLALRTPRTPRTGPSVQAEAGAGAREARVGTPGP</sequence>
<feature type="transmembrane region" description="Helical" evidence="2">
    <location>
        <begin position="146"/>
        <end position="165"/>
    </location>
</feature>
<keyword evidence="2" id="KW-0472">Membrane</keyword>
<feature type="transmembrane region" description="Helical" evidence="2">
    <location>
        <begin position="248"/>
        <end position="267"/>
    </location>
</feature>
<dbReference type="Proteomes" id="UP000608522">
    <property type="component" value="Unassembled WGS sequence"/>
</dbReference>
<feature type="transmembrane region" description="Helical" evidence="2">
    <location>
        <begin position="42"/>
        <end position="61"/>
    </location>
</feature>
<feature type="transmembrane region" description="Helical" evidence="2">
    <location>
        <begin position="73"/>
        <end position="92"/>
    </location>
</feature>
<evidence type="ECO:0000313" key="4">
    <source>
        <dbReference type="Proteomes" id="UP000608522"/>
    </source>
</evidence>
<evidence type="ECO:0000313" key="3">
    <source>
        <dbReference type="EMBL" id="GHI81389.1"/>
    </source>
</evidence>